<reference evidence="2 3" key="1">
    <citation type="submission" date="2014-06" db="EMBL/GenBank/DDBJ databases">
        <authorList>
            <person name="Swart Estienne"/>
        </authorList>
    </citation>
    <scope>NUCLEOTIDE SEQUENCE [LARGE SCALE GENOMIC DNA]</scope>
    <source>
        <strain evidence="2 3">130c</strain>
    </source>
</reference>
<dbReference type="Proteomes" id="UP000039865">
    <property type="component" value="Unassembled WGS sequence"/>
</dbReference>
<keyword evidence="3" id="KW-1185">Reference proteome</keyword>
<feature type="transmembrane region" description="Helical" evidence="1">
    <location>
        <begin position="49"/>
        <end position="73"/>
    </location>
</feature>
<gene>
    <name evidence="2" type="primary">Contig6146.g6580</name>
    <name evidence="2" type="ORF">STYLEM_19884</name>
</gene>
<evidence type="ECO:0000256" key="1">
    <source>
        <dbReference type="SAM" id="Phobius"/>
    </source>
</evidence>
<sequence length="108" mass="12657">MFNLDIVCLQLLKSLEMQFKKSDELLIREQVLNIYNISNIFFYSLIGKFLFITTSVHNVILLSFDVILLYLMIYSGRLFKNYSFRIDLLDATLLDLALESERSFELSG</sequence>
<keyword evidence="1" id="KW-1133">Transmembrane helix</keyword>
<dbReference type="EMBL" id="CCKQ01018755">
    <property type="protein sequence ID" value="CDW90738.1"/>
    <property type="molecule type" value="Genomic_DNA"/>
</dbReference>
<evidence type="ECO:0000313" key="3">
    <source>
        <dbReference type="Proteomes" id="UP000039865"/>
    </source>
</evidence>
<proteinExistence type="predicted"/>
<organism evidence="2 3">
    <name type="scientific">Stylonychia lemnae</name>
    <name type="common">Ciliate</name>
    <dbReference type="NCBI Taxonomy" id="5949"/>
    <lineage>
        <taxon>Eukaryota</taxon>
        <taxon>Sar</taxon>
        <taxon>Alveolata</taxon>
        <taxon>Ciliophora</taxon>
        <taxon>Intramacronucleata</taxon>
        <taxon>Spirotrichea</taxon>
        <taxon>Stichotrichia</taxon>
        <taxon>Sporadotrichida</taxon>
        <taxon>Oxytrichidae</taxon>
        <taxon>Stylonychinae</taxon>
        <taxon>Stylonychia</taxon>
    </lineage>
</organism>
<keyword evidence="1" id="KW-0472">Membrane</keyword>
<dbReference type="AlphaFoldDB" id="A0A078BAZ1"/>
<protein>
    <submittedName>
        <fullName evidence="2">Uncharacterized protein</fullName>
    </submittedName>
</protein>
<accession>A0A078BAZ1</accession>
<dbReference type="InParanoid" id="A0A078BAZ1"/>
<keyword evidence="1" id="KW-0812">Transmembrane</keyword>
<name>A0A078BAZ1_STYLE</name>
<evidence type="ECO:0000313" key="2">
    <source>
        <dbReference type="EMBL" id="CDW90738.1"/>
    </source>
</evidence>